<reference evidence="2" key="1">
    <citation type="submission" date="2017-02" db="EMBL/GenBank/DDBJ databases">
        <authorList>
            <person name="Regsiter A."/>
            <person name="William W."/>
        </authorList>
    </citation>
    <scope>NUCLEOTIDE SEQUENCE</scope>
    <source>
        <strain evidence="2">Bib</strain>
    </source>
</reference>
<dbReference type="Gene3D" id="3.90.70.10">
    <property type="entry name" value="Cysteine proteinases"/>
    <property type="match status" value="1"/>
</dbReference>
<dbReference type="Pfam" id="PF03412">
    <property type="entry name" value="Peptidase_C39"/>
    <property type="match status" value="1"/>
</dbReference>
<proteinExistence type="predicted"/>
<evidence type="ECO:0000313" key="2">
    <source>
        <dbReference type="EMBL" id="SLM12177.1"/>
    </source>
</evidence>
<name>A0A3P3XHX5_9SPIR</name>
<dbReference type="GO" id="GO:0006508">
    <property type="term" value="P:proteolysis"/>
    <property type="evidence" value="ECO:0007669"/>
    <property type="project" value="InterPro"/>
</dbReference>
<evidence type="ECO:0000259" key="1">
    <source>
        <dbReference type="PROSITE" id="PS50990"/>
    </source>
</evidence>
<dbReference type="GO" id="GO:0016020">
    <property type="term" value="C:membrane"/>
    <property type="evidence" value="ECO:0007669"/>
    <property type="project" value="InterPro"/>
</dbReference>
<organism evidence="2">
    <name type="scientific">uncultured spirochete</name>
    <dbReference type="NCBI Taxonomy" id="156406"/>
    <lineage>
        <taxon>Bacteria</taxon>
        <taxon>Pseudomonadati</taxon>
        <taxon>Spirochaetota</taxon>
        <taxon>Spirochaetia</taxon>
        <taxon>Spirochaetales</taxon>
        <taxon>environmental samples</taxon>
    </lineage>
</organism>
<dbReference type="EMBL" id="FWDM01000015">
    <property type="protein sequence ID" value="SLM12177.1"/>
    <property type="molecule type" value="Genomic_DNA"/>
</dbReference>
<dbReference type="PROSITE" id="PS50990">
    <property type="entry name" value="PEPTIDASE_C39"/>
    <property type="match status" value="1"/>
</dbReference>
<sequence length="211" mass="22877">MHIYTIGFAAVLLMLSGPGAQIKENIIDAILPRQSDPQGCGYAVAAALINFVKTAICLADIQKGSASPTFSLEKIQIAASLMHSYGKTPPLSLADLEKLLSMEGISSTPFRVPKDESLKLIAGAALPVVVHIGEPYPHFLLGLGGDEEHILFFDPGSGLVALTHEESIALISGYFLIPEKTIAARPLEDYEKAFRKLKQLIWNVYWDCAQN</sequence>
<gene>
    <name evidence="2" type="ORF">SPIROBIBN47_220009</name>
</gene>
<protein>
    <recommendedName>
        <fullName evidence="1">Peptidase C39 domain-containing protein</fullName>
    </recommendedName>
</protein>
<accession>A0A3P3XHX5</accession>
<dbReference type="AlphaFoldDB" id="A0A3P3XHX5"/>
<dbReference type="GO" id="GO:0008233">
    <property type="term" value="F:peptidase activity"/>
    <property type="evidence" value="ECO:0007669"/>
    <property type="project" value="InterPro"/>
</dbReference>
<feature type="domain" description="Peptidase C39" evidence="1">
    <location>
        <begin position="34"/>
        <end position="178"/>
    </location>
</feature>
<dbReference type="GO" id="GO:0005524">
    <property type="term" value="F:ATP binding"/>
    <property type="evidence" value="ECO:0007669"/>
    <property type="project" value="InterPro"/>
</dbReference>
<dbReference type="InterPro" id="IPR005074">
    <property type="entry name" value="Peptidase_C39"/>
</dbReference>